<dbReference type="CDD" id="cd05930">
    <property type="entry name" value="A_NRPS"/>
    <property type="match status" value="1"/>
</dbReference>
<dbReference type="SUPFAM" id="SSF56801">
    <property type="entry name" value="Acetyl-CoA synthetase-like"/>
    <property type="match status" value="1"/>
</dbReference>
<proteinExistence type="predicted"/>
<name>A0ABU2UXP2_9ACTN</name>
<dbReference type="InterPro" id="IPR020845">
    <property type="entry name" value="AMP-binding_CS"/>
</dbReference>
<feature type="region of interest" description="Disordered" evidence="3">
    <location>
        <begin position="478"/>
        <end position="511"/>
    </location>
</feature>
<feature type="compositionally biased region" description="Basic residues" evidence="3">
    <location>
        <begin position="492"/>
        <end position="505"/>
    </location>
</feature>
<dbReference type="Pfam" id="PF00550">
    <property type="entry name" value="PP-binding"/>
    <property type="match status" value="1"/>
</dbReference>
<dbReference type="InterPro" id="IPR009081">
    <property type="entry name" value="PP-bd_ACP"/>
</dbReference>
<dbReference type="Gene3D" id="3.40.50.12780">
    <property type="entry name" value="N-terminal domain of ligase-like"/>
    <property type="match status" value="1"/>
</dbReference>
<evidence type="ECO:0000259" key="4">
    <source>
        <dbReference type="PROSITE" id="PS50075"/>
    </source>
</evidence>
<comment type="caution">
    <text evidence="5">The sequence shown here is derived from an EMBL/GenBank/DDBJ whole genome shotgun (WGS) entry which is preliminary data.</text>
</comment>
<dbReference type="PROSITE" id="PS50075">
    <property type="entry name" value="CARRIER"/>
    <property type="match status" value="1"/>
</dbReference>
<dbReference type="InterPro" id="IPR020806">
    <property type="entry name" value="PKS_PP-bd"/>
</dbReference>
<keyword evidence="1" id="KW-0596">Phosphopantetheine</keyword>
<evidence type="ECO:0000256" key="1">
    <source>
        <dbReference type="ARBA" id="ARBA00022450"/>
    </source>
</evidence>
<dbReference type="Gene3D" id="1.10.1200.10">
    <property type="entry name" value="ACP-like"/>
    <property type="match status" value="1"/>
</dbReference>
<evidence type="ECO:0000256" key="3">
    <source>
        <dbReference type="SAM" id="MobiDB-lite"/>
    </source>
</evidence>
<dbReference type="InterPro" id="IPR045851">
    <property type="entry name" value="AMP-bd_C_sf"/>
</dbReference>
<dbReference type="SUPFAM" id="SSF47336">
    <property type="entry name" value="ACP-like"/>
    <property type="match status" value="1"/>
</dbReference>
<accession>A0ABU2UXP2</accession>
<dbReference type="InterPro" id="IPR000873">
    <property type="entry name" value="AMP-dep_synth/lig_dom"/>
</dbReference>
<dbReference type="PROSITE" id="PS00455">
    <property type="entry name" value="AMP_BINDING"/>
    <property type="match status" value="1"/>
</dbReference>
<dbReference type="InterPro" id="IPR020459">
    <property type="entry name" value="AMP-binding"/>
</dbReference>
<dbReference type="PANTHER" id="PTHR45527">
    <property type="entry name" value="NONRIBOSOMAL PEPTIDE SYNTHETASE"/>
    <property type="match status" value="1"/>
</dbReference>
<dbReference type="PANTHER" id="PTHR45527:SF1">
    <property type="entry name" value="FATTY ACID SYNTHASE"/>
    <property type="match status" value="1"/>
</dbReference>
<sequence>VLLTQSSLRDRLPSDNTHVVYIDTDTHTITGFPDTNPEHHTTTDNLAYVIYTSGSTGTPKGVMIQHSGIVNMAGALREAYRMHTGSRMLQFASLAFDASAFEIYSTFGVGGTLVLASRPQLLPGGELENTIRTYGINTITLPPSVLERADTSFLKHLEVLIVGGEASKPQSWDAWQECTRLINGYGPSEATVCVVVYTGQDTTSGSVPIGRPIANTEVFVVGHADQLVPVGVPGELLVSGASVGRGYLNRPELTAEKFAEVEIAGKTRRVYRTGDLVRWLPTGDLEFLGRIDTQVKMRGIRIELGEVEARLMSHRGVASAAVVVREDSPGDKRLAAYVVRDKGAMLDTTTMRRWCSDSLPDYMVPGAFVFLDELPLTPNGKVDRRALPAPDNDRPDLAAQYVAPRDDIETAVAGIWAKVLGVGQVGVHDNFFDLGGHSLLLTQVREHLATQLNVSLPMVTLFQHTSVRALSRYLSDRNTTQVDDTAPVRSRQNGRTRLSHRRSRSSSRGDS</sequence>
<dbReference type="InterPro" id="IPR036736">
    <property type="entry name" value="ACP-like_sf"/>
</dbReference>
<feature type="domain" description="Carrier" evidence="4">
    <location>
        <begin position="403"/>
        <end position="478"/>
    </location>
</feature>
<dbReference type="InterPro" id="IPR025110">
    <property type="entry name" value="AMP-bd_C"/>
</dbReference>
<dbReference type="NCBIfam" id="TIGR01733">
    <property type="entry name" value="AA-adenyl-dom"/>
    <property type="match status" value="1"/>
</dbReference>
<dbReference type="InterPro" id="IPR042099">
    <property type="entry name" value="ANL_N_sf"/>
</dbReference>
<dbReference type="RefSeq" id="WP_311638029.1">
    <property type="nucleotide sequence ID" value="NZ_JAVRFF010000096.1"/>
</dbReference>
<keyword evidence="6" id="KW-1185">Reference proteome</keyword>
<dbReference type="PROSITE" id="PS00012">
    <property type="entry name" value="PHOSPHOPANTETHEINE"/>
    <property type="match status" value="1"/>
</dbReference>
<dbReference type="Pfam" id="PF00501">
    <property type="entry name" value="AMP-binding"/>
    <property type="match status" value="1"/>
</dbReference>
<evidence type="ECO:0000313" key="6">
    <source>
        <dbReference type="Proteomes" id="UP001180489"/>
    </source>
</evidence>
<dbReference type="InterPro" id="IPR010071">
    <property type="entry name" value="AA_adenyl_dom"/>
</dbReference>
<dbReference type="PRINTS" id="PR00154">
    <property type="entry name" value="AMPBINDING"/>
</dbReference>
<dbReference type="Pfam" id="PF13193">
    <property type="entry name" value="AMP-binding_C"/>
    <property type="match status" value="1"/>
</dbReference>
<dbReference type="Gene3D" id="3.30.300.30">
    <property type="match status" value="1"/>
</dbReference>
<dbReference type="InterPro" id="IPR006162">
    <property type="entry name" value="Ppantetheine_attach_site"/>
</dbReference>
<protein>
    <submittedName>
        <fullName evidence="5">Non-ribosomal peptide synthetase</fullName>
    </submittedName>
</protein>
<organism evidence="5 6">
    <name type="scientific">Streptomyces hintoniae</name>
    <dbReference type="NCBI Taxonomy" id="3075521"/>
    <lineage>
        <taxon>Bacteria</taxon>
        <taxon>Bacillati</taxon>
        <taxon>Actinomycetota</taxon>
        <taxon>Actinomycetes</taxon>
        <taxon>Kitasatosporales</taxon>
        <taxon>Streptomycetaceae</taxon>
        <taxon>Streptomyces</taxon>
    </lineage>
</organism>
<evidence type="ECO:0000313" key="5">
    <source>
        <dbReference type="EMBL" id="MDT0478067.1"/>
    </source>
</evidence>
<keyword evidence="2" id="KW-0597">Phosphoprotein</keyword>
<dbReference type="Proteomes" id="UP001180489">
    <property type="component" value="Unassembled WGS sequence"/>
</dbReference>
<dbReference type="SMART" id="SM00823">
    <property type="entry name" value="PKS_PP"/>
    <property type="match status" value="1"/>
</dbReference>
<reference evidence="5" key="1">
    <citation type="submission" date="2024-05" db="EMBL/GenBank/DDBJ databases">
        <title>30 novel species of actinomycetes from the DSMZ collection.</title>
        <authorList>
            <person name="Nouioui I."/>
        </authorList>
    </citation>
    <scope>NUCLEOTIDE SEQUENCE</scope>
    <source>
        <strain evidence="5">DSM 41014</strain>
    </source>
</reference>
<gene>
    <name evidence="5" type="ORF">RM863_38730</name>
</gene>
<evidence type="ECO:0000256" key="2">
    <source>
        <dbReference type="ARBA" id="ARBA00022553"/>
    </source>
</evidence>
<feature type="non-terminal residue" evidence="5">
    <location>
        <position position="1"/>
    </location>
</feature>
<dbReference type="EMBL" id="JAVRFF010000096">
    <property type="protein sequence ID" value="MDT0478067.1"/>
    <property type="molecule type" value="Genomic_DNA"/>
</dbReference>